<dbReference type="AlphaFoldDB" id="A0A0G1H4M6"/>
<evidence type="ECO:0000313" key="5">
    <source>
        <dbReference type="Proteomes" id="UP000034736"/>
    </source>
</evidence>
<dbReference type="CDD" id="cd16295">
    <property type="entry name" value="TTHA0252-CPSF-like_MBL-fold"/>
    <property type="match status" value="1"/>
</dbReference>
<dbReference type="SUPFAM" id="SSF56281">
    <property type="entry name" value="Metallo-hydrolase/oxidoreductase"/>
    <property type="match status" value="1"/>
</dbReference>
<proteinExistence type="predicted"/>
<dbReference type="Gene3D" id="3.40.50.10890">
    <property type="match status" value="1"/>
</dbReference>
<dbReference type="Gene3D" id="3.60.15.10">
    <property type="entry name" value="Ribonuclease Z/Hydroxyacylglutathione hydrolase-like"/>
    <property type="match status" value="1"/>
</dbReference>
<dbReference type="Pfam" id="PF07521">
    <property type="entry name" value="RMMBL"/>
    <property type="match status" value="1"/>
</dbReference>
<evidence type="ECO:0000259" key="2">
    <source>
        <dbReference type="SMART" id="SM00849"/>
    </source>
</evidence>
<feature type="domain" description="Beta-Casp" evidence="3">
    <location>
        <begin position="250"/>
        <end position="373"/>
    </location>
</feature>
<sequence>MTKLSFFGASGEVTGSCFLLEHLPAQAGESTKILIDCGIFQCPRFCDIRSREPFPFDAKSISALFVSHAHIDHTGRIPKLIKEGFNGKIYSTHPTKSLGELMLKDSVGVLSKEAAREKEEVIYSEEDVEKAMTFWEGKNYREEVKVGPFVVTQYDAGHILGSAMTMVSFPDADGKTKKILFTGDLGNPTNQLLNSTEKVESPDFAVVESTYGDREHEDVKEKKLKLERVIEKSVLQGGVLMIPAFSLERTQELLLEISGMLRSKQIPNIPIFLDSPLAIHATEIYQKYYSYLNKAYVDKESFSFFKLPSVHFSLKTDDSKKINDAPSPKIIIAGSGMSTGGRILHHERRYLSDPKSTILFIGYQAPGSLGRRILDGADIVKIFGEEVAVRCHKEVIHGYSAHPDENVLFEFIRERSDKLKKVFTVHGEPKSSLAMVQKLRDYLGIDAEAPKYGESVILN</sequence>
<feature type="domain" description="Metallo-beta-lactamase" evidence="2">
    <location>
        <begin position="14"/>
        <end position="211"/>
    </location>
</feature>
<dbReference type="PANTHER" id="PTHR11203">
    <property type="entry name" value="CLEAVAGE AND POLYADENYLATION SPECIFICITY FACTOR FAMILY MEMBER"/>
    <property type="match status" value="1"/>
</dbReference>
<reference evidence="4 5" key="1">
    <citation type="journal article" date="2015" name="Nature">
        <title>rRNA introns, odd ribosomes, and small enigmatic genomes across a large radiation of phyla.</title>
        <authorList>
            <person name="Brown C.T."/>
            <person name="Hug L.A."/>
            <person name="Thomas B.C."/>
            <person name="Sharon I."/>
            <person name="Castelle C.J."/>
            <person name="Singh A."/>
            <person name="Wilkins M.J."/>
            <person name="Williams K.H."/>
            <person name="Banfield J.F."/>
        </authorList>
    </citation>
    <scope>NUCLEOTIDE SEQUENCE [LARGE SCALE GENOMIC DNA]</scope>
</reference>
<dbReference type="Pfam" id="PF10996">
    <property type="entry name" value="Beta-Casp"/>
    <property type="match status" value="1"/>
</dbReference>
<dbReference type="PANTHER" id="PTHR11203:SF37">
    <property type="entry name" value="INTEGRATOR COMPLEX SUBUNIT 11"/>
    <property type="match status" value="1"/>
</dbReference>
<organism evidence="4 5">
    <name type="scientific">Candidatus Giovannonibacteria bacterium GW2011_GWA2_44_13b</name>
    <dbReference type="NCBI Taxonomy" id="1618647"/>
    <lineage>
        <taxon>Bacteria</taxon>
        <taxon>Candidatus Giovannoniibacteriota</taxon>
    </lineage>
</organism>
<dbReference type="InterPro" id="IPR011108">
    <property type="entry name" value="RMMBL"/>
</dbReference>
<gene>
    <name evidence="4" type="ORF">UW30_C0008G0047</name>
</gene>
<protein>
    <submittedName>
        <fullName evidence="4">Beta-Casp domain-containing protein</fullName>
    </submittedName>
</protein>
<evidence type="ECO:0000256" key="1">
    <source>
        <dbReference type="ARBA" id="ARBA00022801"/>
    </source>
</evidence>
<dbReference type="SMART" id="SM01027">
    <property type="entry name" value="Beta-Casp"/>
    <property type="match status" value="1"/>
</dbReference>
<dbReference type="InterPro" id="IPR050698">
    <property type="entry name" value="MBL"/>
</dbReference>
<dbReference type="Pfam" id="PF16661">
    <property type="entry name" value="Lactamase_B_6"/>
    <property type="match status" value="1"/>
</dbReference>
<dbReference type="GO" id="GO:0016787">
    <property type="term" value="F:hydrolase activity"/>
    <property type="evidence" value="ECO:0007669"/>
    <property type="project" value="UniProtKB-KW"/>
</dbReference>
<dbReference type="STRING" id="1618647.UW30_C0008G0047"/>
<comment type="caution">
    <text evidence="4">The sequence shown here is derived from an EMBL/GenBank/DDBJ whole genome shotgun (WGS) entry which is preliminary data.</text>
</comment>
<evidence type="ECO:0000313" key="4">
    <source>
        <dbReference type="EMBL" id="KKT41428.1"/>
    </source>
</evidence>
<dbReference type="InterPro" id="IPR022712">
    <property type="entry name" value="Beta_Casp"/>
</dbReference>
<dbReference type="EMBL" id="LCHU01000008">
    <property type="protein sequence ID" value="KKT41428.1"/>
    <property type="molecule type" value="Genomic_DNA"/>
</dbReference>
<dbReference type="PATRIC" id="fig|1618647.3.peg.435"/>
<accession>A0A0G1H4M6</accession>
<evidence type="ECO:0000259" key="3">
    <source>
        <dbReference type="SMART" id="SM01027"/>
    </source>
</evidence>
<dbReference type="GO" id="GO:0004521">
    <property type="term" value="F:RNA endonuclease activity"/>
    <property type="evidence" value="ECO:0007669"/>
    <property type="project" value="TreeGrafter"/>
</dbReference>
<name>A0A0G1H4M6_9BACT</name>
<dbReference type="InterPro" id="IPR036866">
    <property type="entry name" value="RibonucZ/Hydroxyglut_hydro"/>
</dbReference>
<dbReference type="Proteomes" id="UP000034736">
    <property type="component" value="Unassembled WGS sequence"/>
</dbReference>
<keyword evidence="1" id="KW-0378">Hydrolase</keyword>
<dbReference type="SMART" id="SM00849">
    <property type="entry name" value="Lactamase_B"/>
    <property type="match status" value="1"/>
</dbReference>
<dbReference type="InterPro" id="IPR001279">
    <property type="entry name" value="Metallo-B-lactamas"/>
</dbReference>